<proteinExistence type="predicted"/>
<organism evidence="3 4">
    <name type="scientific">Paenibacillus hemerocallicola</name>
    <dbReference type="NCBI Taxonomy" id="1172614"/>
    <lineage>
        <taxon>Bacteria</taxon>
        <taxon>Bacillati</taxon>
        <taxon>Bacillota</taxon>
        <taxon>Bacilli</taxon>
        <taxon>Bacillales</taxon>
        <taxon>Paenibacillaceae</taxon>
        <taxon>Paenibacillus</taxon>
    </lineage>
</organism>
<keyword evidence="1" id="KW-0863">Zinc-finger</keyword>
<dbReference type="OrthoDB" id="7593573at2"/>
<dbReference type="EMBL" id="VDCQ01000035">
    <property type="protein sequence ID" value="TNJ63970.1"/>
    <property type="molecule type" value="Genomic_DNA"/>
</dbReference>
<evidence type="ECO:0000256" key="1">
    <source>
        <dbReference type="PROSITE-ProRule" id="PRU00325"/>
    </source>
</evidence>
<keyword evidence="4" id="KW-1185">Reference proteome</keyword>
<gene>
    <name evidence="3" type="ORF">FE784_22710</name>
</gene>
<name>A0A5C4T5L2_9BACL</name>
<sequence length="521" mass="60353">MTKSANPPLNDEQWSQLLKYAADSFNEVTLSRGFQYFKQQYVTSLYITENRAVQAKVTGSEDYKVTLLLEQLRSSSCTCPVHTYCKHQAAVMMELANRLGYPATQIVNAKQHLLRAAAIPSAESLLKELPHMNVYGWHEFMNQATSLVRPGYDQGMYIEALRYQLSNHMKGPTPFTAMDLIYFELHQHLFILRKVSELSAQGSSAHIISHATYRLYDEVHALLHQKATLFNFTLSAERLKQTLSYLRQQIAEEKGHKYLEYGLYTAMWNYWIAPQPEADYWVSQELNAMEQQTADIGSSSLAAAKAFLYLHQAKSSEAWAALEASGTLAKAPASLFLPFLKLLSSSGEWGALVDWLKRTASHFYGPMTKERVAYMGYWKEAVEHVPEAEELLWNVLEGMLPHSTPVIEDMLYERQNWKAWVEMQILLERDPFYHRVSVLQPIEKEAPELLLPYYHQAIEHYVSLKNRQDYKAAVKLLKRLVKVYKKMKQNERWDSFFSRFMERNSRLRALHEELKKGKLLE</sequence>
<dbReference type="GO" id="GO:0008270">
    <property type="term" value="F:zinc ion binding"/>
    <property type="evidence" value="ECO:0007669"/>
    <property type="project" value="UniProtKB-KW"/>
</dbReference>
<keyword evidence="1" id="KW-0479">Metal-binding</keyword>
<dbReference type="Pfam" id="PF04434">
    <property type="entry name" value="SWIM"/>
    <property type="match status" value="1"/>
</dbReference>
<dbReference type="RefSeq" id="WP_139604517.1">
    <property type="nucleotide sequence ID" value="NZ_VDCQ01000035.1"/>
</dbReference>
<evidence type="ECO:0000313" key="4">
    <source>
        <dbReference type="Proteomes" id="UP000307943"/>
    </source>
</evidence>
<keyword evidence="1" id="KW-0862">Zinc</keyword>
<evidence type="ECO:0000259" key="2">
    <source>
        <dbReference type="PROSITE" id="PS50966"/>
    </source>
</evidence>
<feature type="domain" description="SWIM-type" evidence="2">
    <location>
        <begin position="63"/>
        <end position="96"/>
    </location>
</feature>
<reference evidence="3 4" key="1">
    <citation type="submission" date="2019-05" db="EMBL/GenBank/DDBJ databases">
        <title>We sequenced the genome of Paenibacillus hemerocallicola KCTC 33185 for further insight into its adaptation and study the phylogeny of Paenibacillus.</title>
        <authorList>
            <person name="Narsing Rao M.P."/>
        </authorList>
    </citation>
    <scope>NUCLEOTIDE SEQUENCE [LARGE SCALE GENOMIC DNA]</scope>
    <source>
        <strain evidence="3 4">KCTC 33185</strain>
    </source>
</reference>
<comment type="caution">
    <text evidence="3">The sequence shown here is derived from an EMBL/GenBank/DDBJ whole genome shotgun (WGS) entry which is preliminary data.</text>
</comment>
<dbReference type="AlphaFoldDB" id="A0A5C4T5L2"/>
<dbReference type="Proteomes" id="UP000307943">
    <property type="component" value="Unassembled WGS sequence"/>
</dbReference>
<evidence type="ECO:0000313" key="3">
    <source>
        <dbReference type="EMBL" id="TNJ63970.1"/>
    </source>
</evidence>
<protein>
    <recommendedName>
        <fullName evidence="2">SWIM-type domain-containing protein</fullName>
    </recommendedName>
</protein>
<dbReference type="InterPro" id="IPR007527">
    <property type="entry name" value="Znf_SWIM"/>
</dbReference>
<accession>A0A5C4T5L2</accession>
<dbReference type="PROSITE" id="PS50966">
    <property type="entry name" value="ZF_SWIM"/>
    <property type="match status" value="1"/>
</dbReference>